<comment type="caution">
    <text evidence="3">The sequence shown here is derived from an EMBL/GenBank/DDBJ whole genome shotgun (WGS) entry which is preliminary data.</text>
</comment>
<evidence type="ECO:0000256" key="2">
    <source>
        <dbReference type="ARBA" id="ARBA00022679"/>
    </source>
</evidence>
<evidence type="ECO:0000313" key="4">
    <source>
        <dbReference type="Proteomes" id="UP000644548"/>
    </source>
</evidence>
<dbReference type="Pfam" id="PF01075">
    <property type="entry name" value="Glyco_transf_9"/>
    <property type="match status" value="1"/>
</dbReference>
<dbReference type="Gene3D" id="3.40.50.2000">
    <property type="entry name" value="Glycogen Phosphorylase B"/>
    <property type="match status" value="2"/>
</dbReference>
<dbReference type="SUPFAM" id="SSF53756">
    <property type="entry name" value="UDP-Glycosyltransferase/glycogen phosphorylase"/>
    <property type="match status" value="1"/>
</dbReference>
<sequence>MRSLAGLRPRAGTTASEQSAAWRWLVRGRDLLLQVFDGVLGLLVPAARPGRRVLLIRTDEIGDYVVHRQALLDLQAYFVSRGQQVDFLCLGLLSSLAQADQLGEQVLILDKRRYSNDWRYRARLFVQLRRAGYGAVVQTRQDKIATVEDALTFAVHAPLRIGWEGSPVSLYGLLSRPLYHLSFTRPAVRQVADVGQPQRHEFDFSRVLSAFAGASHPAVLRPSAATPASELPLPARYAVVFPTAGWPGREWPAPRFAQIAERLWSRHGLDVVLCAAGPLPHLAGPLRDALGSHLSDLSGQTSVPQLAQIIAGAEIVITNETSATHFAASNAVPCVTVLGGGHFGRFMPYPLDAQEARLSRAVYHPMPCFQCDWACQFPRDPDAPVRCIDLIDVDTVWQTVEAVLREGGDARD</sequence>
<dbReference type="EMBL" id="BMQN01000003">
    <property type="protein sequence ID" value="GGR93253.1"/>
    <property type="molecule type" value="Genomic_DNA"/>
</dbReference>
<keyword evidence="2" id="KW-0808">Transferase</keyword>
<dbReference type="Proteomes" id="UP000644548">
    <property type="component" value="Unassembled WGS sequence"/>
</dbReference>
<dbReference type="InterPro" id="IPR002201">
    <property type="entry name" value="Glyco_trans_9"/>
</dbReference>
<evidence type="ECO:0000313" key="3">
    <source>
        <dbReference type="EMBL" id="GGR93253.1"/>
    </source>
</evidence>
<proteinExistence type="predicted"/>
<organism evidence="3 4">
    <name type="scientific">Deinococcus sedimenti</name>
    <dbReference type="NCBI Taxonomy" id="1867090"/>
    <lineage>
        <taxon>Bacteria</taxon>
        <taxon>Thermotogati</taxon>
        <taxon>Deinococcota</taxon>
        <taxon>Deinococci</taxon>
        <taxon>Deinococcales</taxon>
        <taxon>Deinococcaceae</taxon>
        <taxon>Deinococcus</taxon>
    </lineage>
</organism>
<dbReference type="CDD" id="cd03789">
    <property type="entry name" value="GT9_LPS_heptosyltransferase"/>
    <property type="match status" value="1"/>
</dbReference>
<gene>
    <name evidence="3" type="ORF">GCM10008960_20290</name>
</gene>
<dbReference type="PANTHER" id="PTHR30160">
    <property type="entry name" value="TETRAACYLDISACCHARIDE 4'-KINASE-RELATED"/>
    <property type="match status" value="1"/>
</dbReference>
<keyword evidence="1" id="KW-0328">Glycosyltransferase</keyword>
<dbReference type="InterPro" id="IPR051199">
    <property type="entry name" value="LPS_LOS_Heptosyltrfase"/>
</dbReference>
<keyword evidence="4" id="KW-1185">Reference proteome</keyword>
<name>A0ABQ2S3M5_9DEIO</name>
<protein>
    <recommendedName>
        <fullName evidence="5">Glycosyltransferase family 9 protein</fullName>
    </recommendedName>
</protein>
<accession>A0ABQ2S3M5</accession>
<evidence type="ECO:0008006" key="5">
    <source>
        <dbReference type="Google" id="ProtNLM"/>
    </source>
</evidence>
<dbReference type="PANTHER" id="PTHR30160:SF1">
    <property type="entry name" value="LIPOPOLYSACCHARIDE 1,2-N-ACETYLGLUCOSAMINETRANSFERASE-RELATED"/>
    <property type="match status" value="1"/>
</dbReference>
<reference evidence="4" key="1">
    <citation type="journal article" date="2019" name="Int. J. Syst. Evol. Microbiol.">
        <title>The Global Catalogue of Microorganisms (GCM) 10K type strain sequencing project: providing services to taxonomists for standard genome sequencing and annotation.</title>
        <authorList>
            <consortium name="The Broad Institute Genomics Platform"/>
            <consortium name="The Broad Institute Genome Sequencing Center for Infectious Disease"/>
            <person name="Wu L."/>
            <person name="Ma J."/>
        </authorList>
    </citation>
    <scope>NUCLEOTIDE SEQUENCE [LARGE SCALE GENOMIC DNA]</scope>
    <source>
        <strain evidence="4">JCM 31405</strain>
    </source>
</reference>
<evidence type="ECO:0000256" key="1">
    <source>
        <dbReference type="ARBA" id="ARBA00022676"/>
    </source>
</evidence>